<dbReference type="GO" id="GO:0005524">
    <property type="term" value="F:ATP binding"/>
    <property type="evidence" value="ECO:0007669"/>
    <property type="project" value="UniProtKB-KW"/>
</dbReference>
<comment type="catalytic activity">
    <reaction evidence="16 18">
        <text>L-threonyl-[protein] + ATP = O-phospho-L-threonyl-[protein] + ADP + H(+)</text>
        <dbReference type="Rhea" id="RHEA:46608"/>
        <dbReference type="Rhea" id="RHEA-COMP:11060"/>
        <dbReference type="Rhea" id="RHEA-COMP:11605"/>
        <dbReference type="ChEBI" id="CHEBI:15378"/>
        <dbReference type="ChEBI" id="CHEBI:30013"/>
        <dbReference type="ChEBI" id="CHEBI:30616"/>
        <dbReference type="ChEBI" id="CHEBI:61977"/>
        <dbReference type="ChEBI" id="CHEBI:456216"/>
        <dbReference type="EC" id="2.7.11.1"/>
    </reaction>
</comment>
<dbReference type="EMBL" id="CAJMXA010003699">
    <property type="protein sequence ID" value="CAE6512163.1"/>
    <property type="molecule type" value="Genomic_DNA"/>
</dbReference>
<dbReference type="SMART" id="SM00090">
    <property type="entry name" value="RIO"/>
    <property type="match status" value="1"/>
</dbReference>
<dbReference type="GO" id="GO:0046872">
    <property type="term" value="F:metal ion binding"/>
    <property type="evidence" value="ECO:0007669"/>
    <property type="project" value="UniProtKB-KW"/>
</dbReference>
<evidence type="ECO:0000256" key="1">
    <source>
        <dbReference type="ARBA" id="ARBA00001946"/>
    </source>
</evidence>
<name>A0A8H3D3D5_9AGAM</name>
<keyword evidence="10" id="KW-0479">Metal-binding</keyword>
<evidence type="ECO:0000256" key="13">
    <source>
        <dbReference type="ARBA" id="ARBA00022801"/>
    </source>
</evidence>
<evidence type="ECO:0000259" key="23">
    <source>
        <dbReference type="SMART" id="SM00090"/>
    </source>
</evidence>
<keyword evidence="7" id="KW-0690">Ribosome biogenesis</keyword>
<reference evidence="24" key="1">
    <citation type="submission" date="2021-01" db="EMBL/GenBank/DDBJ databases">
        <authorList>
            <person name="Kaushik A."/>
        </authorList>
    </citation>
    <scope>NUCLEOTIDE SEQUENCE</scope>
    <source>
        <strain evidence="24">AG6-10EEA</strain>
    </source>
</reference>
<protein>
    <recommendedName>
        <fullName evidence="5 18">Serine/threonine-protein kinase RIO1</fullName>
        <ecNumber evidence="4 18">2.7.11.1</ecNumber>
    </recommendedName>
</protein>
<proteinExistence type="inferred from homology"/>
<comment type="catalytic activity">
    <reaction evidence="17 18">
        <text>L-seryl-[protein] + ATP = O-phospho-L-seryl-[protein] + ADP + H(+)</text>
        <dbReference type="Rhea" id="RHEA:17989"/>
        <dbReference type="Rhea" id="RHEA-COMP:9863"/>
        <dbReference type="Rhea" id="RHEA-COMP:11604"/>
        <dbReference type="ChEBI" id="CHEBI:15378"/>
        <dbReference type="ChEBI" id="CHEBI:29999"/>
        <dbReference type="ChEBI" id="CHEBI:30616"/>
        <dbReference type="ChEBI" id="CHEBI:83421"/>
        <dbReference type="ChEBI" id="CHEBI:456216"/>
        <dbReference type="EC" id="2.7.11.1"/>
    </reaction>
</comment>
<keyword evidence="14 18" id="KW-0067">ATP-binding</keyword>
<evidence type="ECO:0000256" key="5">
    <source>
        <dbReference type="ARBA" id="ARBA00016038"/>
    </source>
</evidence>
<accession>A0A8H3D3D5</accession>
<evidence type="ECO:0000256" key="3">
    <source>
        <dbReference type="ARBA" id="ARBA00009196"/>
    </source>
</evidence>
<feature type="compositionally biased region" description="Basic and acidic residues" evidence="22">
    <location>
        <begin position="572"/>
        <end position="600"/>
    </location>
</feature>
<dbReference type="InterPro" id="IPR051272">
    <property type="entry name" value="RIO-type_Ser/Thr_kinase"/>
</dbReference>
<feature type="active site" description="Proton acceptor" evidence="19">
    <location>
        <position position="374"/>
    </location>
</feature>
<dbReference type="FunFam" id="3.30.200.20:FF:000148">
    <property type="entry name" value="Serine/threonine-protein kinase RIO1"/>
    <property type="match status" value="1"/>
</dbReference>
<dbReference type="GO" id="GO:0004674">
    <property type="term" value="F:protein serine/threonine kinase activity"/>
    <property type="evidence" value="ECO:0007669"/>
    <property type="project" value="UniProtKB-KW"/>
</dbReference>
<dbReference type="PIRSF" id="PIRSF038147">
    <property type="entry name" value="Ser/Thr_PK_RIO1"/>
    <property type="match status" value="1"/>
</dbReference>
<dbReference type="InterPro" id="IPR018934">
    <property type="entry name" value="RIO_dom"/>
</dbReference>
<evidence type="ECO:0000313" key="25">
    <source>
        <dbReference type="Proteomes" id="UP000663853"/>
    </source>
</evidence>
<keyword evidence="8 18" id="KW-0723">Serine/threonine-protein kinase</keyword>
<dbReference type="PANTHER" id="PTHR45723">
    <property type="entry name" value="SERINE/THREONINE-PROTEIN KINASE RIO1"/>
    <property type="match status" value="1"/>
</dbReference>
<comment type="subcellular location">
    <subcellularLocation>
        <location evidence="2">Cytoplasm</location>
    </subcellularLocation>
</comment>
<gene>
    <name evidence="24" type="ORF">RDB_LOCUS130665</name>
</gene>
<feature type="compositionally biased region" description="Basic residues" evidence="22">
    <location>
        <begin position="601"/>
        <end position="620"/>
    </location>
</feature>
<evidence type="ECO:0000256" key="21">
    <source>
        <dbReference type="PIRSR" id="PIRSR038147-3"/>
    </source>
</evidence>
<dbReference type="Pfam" id="PF01163">
    <property type="entry name" value="RIO1"/>
    <property type="match status" value="1"/>
</dbReference>
<dbReference type="EC" id="2.7.11.1" evidence="4 18"/>
<keyword evidence="6" id="KW-0963">Cytoplasm</keyword>
<evidence type="ECO:0000256" key="22">
    <source>
        <dbReference type="SAM" id="MobiDB-lite"/>
    </source>
</evidence>
<evidence type="ECO:0000256" key="12">
    <source>
        <dbReference type="ARBA" id="ARBA00022777"/>
    </source>
</evidence>
<feature type="region of interest" description="Disordered" evidence="22">
    <location>
        <begin position="462"/>
        <end position="486"/>
    </location>
</feature>
<dbReference type="GO" id="GO:0016787">
    <property type="term" value="F:hydrolase activity"/>
    <property type="evidence" value="ECO:0007669"/>
    <property type="project" value="UniProtKB-KW"/>
</dbReference>
<evidence type="ECO:0000256" key="9">
    <source>
        <dbReference type="ARBA" id="ARBA00022679"/>
    </source>
</evidence>
<dbReference type="PROSITE" id="PS01245">
    <property type="entry name" value="RIO1"/>
    <property type="match status" value="1"/>
</dbReference>
<dbReference type="GO" id="GO:0042254">
    <property type="term" value="P:ribosome biogenesis"/>
    <property type="evidence" value="ECO:0007669"/>
    <property type="project" value="UniProtKB-KW"/>
</dbReference>
<evidence type="ECO:0000256" key="2">
    <source>
        <dbReference type="ARBA" id="ARBA00004496"/>
    </source>
</evidence>
<keyword evidence="12 18" id="KW-0418">Kinase</keyword>
<evidence type="ECO:0000256" key="4">
    <source>
        <dbReference type="ARBA" id="ARBA00012513"/>
    </source>
</evidence>
<comment type="caution">
    <text evidence="24">The sequence shown here is derived from an EMBL/GenBank/DDBJ whole genome shotgun (WGS) entry which is preliminary data.</text>
</comment>
<dbReference type="GO" id="GO:0005737">
    <property type="term" value="C:cytoplasm"/>
    <property type="evidence" value="ECO:0007669"/>
    <property type="project" value="UniProtKB-SubCell"/>
</dbReference>
<feature type="binding site" evidence="20">
    <location>
        <position position="327"/>
    </location>
    <ligand>
        <name>ATP</name>
        <dbReference type="ChEBI" id="CHEBI:30616"/>
    </ligand>
</feature>
<organism evidence="24 25">
    <name type="scientific">Rhizoctonia solani</name>
    <dbReference type="NCBI Taxonomy" id="456999"/>
    <lineage>
        <taxon>Eukaryota</taxon>
        <taxon>Fungi</taxon>
        <taxon>Dikarya</taxon>
        <taxon>Basidiomycota</taxon>
        <taxon>Agaricomycotina</taxon>
        <taxon>Agaricomycetes</taxon>
        <taxon>Cantharellales</taxon>
        <taxon>Ceratobasidiaceae</taxon>
        <taxon>Rhizoctonia</taxon>
    </lineage>
</organism>
<dbReference type="AlphaFoldDB" id="A0A8H3D3D5"/>
<evidence type="ECO:0000256" key="20">
    <source>
        <dbReference type="PIRSR" id="PIRSR038147-2"/>
    </source>
</evidence>
<evidence type="ECO:0000256" key="10">
    <source>
        <dbReference type="ARBA" id="ARBA00022723"/>
    </source>
</evidence>
<evidence type="ECO:0000256" key="19">
    <source>
        <dbReference type="PIRSR" id="PIRSR038147-1"/>
    </source>
</evidence>
<dbReference type="Gene3D" id="3.30.200.20">
    <property type="entry name" value="Phosphorylase Kinase, domain 1"/>
    <property type="match status" value="1"/>
</dbReference>
<keyword evidence="15" id="KW-0460">Magnesium</keyword>
<feature type="region of interest" description="Disordered" evidence="22">
    <location>
        <begin position="536"/>
        <end position="620"/>
    </location>
</feature>
<dbReference type="InterPro" id="IPR011009">
    <property type="entry name" value="Kinase-like_dom_sf"/>
</dbReference>
<feature type="binding site" evidence="20">
    <location>
        <position position="257"/>
    </location>
    <ligand>
        <name>ATP</name>
        <dbReference type="ChEBI" id="CHEBI:30616"/>
    </ligand>
</feature>
<feature type="domain" description="RIO kinase" evidence="23">
    <location>
        <begin position="198"/>
        <end position="437"/>
    </location>
</feature>
<feature type="binding site" evidence="21">
    <location>
        <position position="391"/>
    </location>
    <ligand>
        <name>Mg(2+)</name>
        <dbReference type="ChEBI" id="CHEBI:18420"/>
    </ligand>
</feature>
<evidence type="ECO:0000256" key="15">
    <source>
        <dbReference type="ARBA" id="ARBA00022842"/>
    </source>
</evidence>
<keyword evidence="13" id="KW-0378">Hydrolase</keyword>
<dbReference type="SUPFAM" id="SSF56112">
    <property type="entry name" value="Protein kinase-like (PK-like)"/>
    <property type="match status" value="1"/>
</dbReference>
<feature type="compositionally biased region" description="Basic and acidic residues" evidence="22">
    <location>
        <begin position="189"/>
        <end position="206"/>
    </location>
</feature>
<feature type="region of interest" description="Disordered" evidence="22">
    <location>
        <begin position="18"/>
        <end position="59"/>
    </location>
</feature>
<sequence>MAIPVHEIHIISPGQFDDAEEDVTQPGTFAKPESLQPELSTLDRAPDFDPRAGQTFVDDDPTEAALDWSEEDEEDVLSDDDFDYDEVNQADWEVADGDFTKQYNRLKQHVQVRSGNASGTRSALGQNVSVAPLPAVNRSAPKKTTASMPTNDKRLADQATLFAKFNSRIANISQPYEDMKPGISVNRKAASERANARDKSDRATNEQVLDPRTRIILFKMIGRGLIWEVNGCVSTGKEANVYHALTPSQPPGHLALKIYKTSILVFKDRDRYVTGEHRFRHGYSKRNPRKMVRLWAEKEMRNLKRLMAAGIRCPEPFEVRENVLVMGFLGNKDGWASPRLKDAQISSSKFPSLYAELVIIMRLLYHVCKLVHADLSEYNILYHNSHLYIIDVSQSVEHDHPSAFDFLRSDIRNVEAFFSRDGVRTLGSRRLFEFVTHEDLTNGQGEDLSTLEAILQEWISEPEPQLSNSEDGDSRAPLEGSNKQDDAVFLQSYIPRTLNDVYDPERDIERLQRGEGKELIYGDLTGVVRINEGTKGLDVIETNQDKDNDPEDGEQDTDSSEEDGASAGSGFIEKKARGKRHEDKDAKKERKKAAKEEAREKRKHKMPKAEKKRKIKATKT</sequence>
<dbReference type="Proteomes" id="UP000663853">
    <property type="component" value="Unassembled WGS sequence"/>
</dbReference>
<feature type="binding site" evidence="21">
    <location>
        <position position="379"/>
    </location>
    <ligand>
        <name>Mg(2+)</name>
        <dbReference type="ChEBI" id="CHEBI:18420"/>
    </ligand>
</feature>
<evidence type="ECO:0000256" key="17">
    <source>
        <dbReference type="ARBA" id="ARBA00048679"/>
    </source>
</evidence>
<comment type="cofactor">
    <cofactor evidence="1 21">
        <name>Mg(2+)</name>
        <dbReference type="ChEBI" id="CHEBI:18420"/>
    </cofactor>
</comment>
<evidence type="ECO:0000313" key="24">
    <source>
        <dbReference type="EMBL" id="CAE6512163.1"/>
    </source>
</evidence>
<dbReference type="InterPro" id="IPR000687">
    <property type="entry name" value="RIO_kinase"/>
</dbReference>
<evidence type="ECO:0000256" key="14">
    <source>
        <dbReference type="ARBA" id="ARBA00022840"/>
    </source>
</evidence>
<dbReference type="InterPro" id="IPR017407">
    <property type="entry name" value="Ser/Thr_kinase_Rio1"/>
</dbReference>
<feature type="region of interest" description="Disordered" evidence="22">
    <location>
        <begin position="187"/>
        <end position="206"/>
    </location>
</feature>
<comment type="similarity">
    <text evidence="3 18">Belongs to the protein kinase superfamily. RIO-type Ser/Thr kinase family.</text>
</comment>
<evidence type="ECO:0000256" key="6">
    <source>
        <dbReference type="ARBA" id="ARBA00022490"/>
    </source>
</evidence>
<evidence type="ECO:0000256" key="8">
    <source>
        <dbReference type="ARBA" id="ARBA00022527"/>
    </source>
</evidence>
<evidence type="ECO:0000256" key="11">
    <source>
        <dbReference type="ARBA" id="ARBA00022741"/>
    </source>
</evidence>
<keyword evidence="9 18" id="KW-0808">Transferase</keyword>
<evidence type="ECO:0000256" key="7">
    <source>
        <dbReference type="ARBA" id="ARBA00022517"/>
    </source>
</evidence>
<dbReference type="InterPro" id="IPR018935">
    <property type="entry name" value="RIO_kinase_CS"/>
</dbReference>
<evidence type="ECO:0000256" key="16">
    <source>
        <dbReference type="ARBA" id="ARBA00047899"/>
    </source>
</evidence>
<dbReference type="CDD" id="cd05147">
    <property type="entry name" value="RIO1_euk"/>
    <property type="match status" value="1"/>
</dbReference>
<feature type="binding site" evidence="20">
    <location>
        <position position="329"/>
    </location>
    <ligand>
        <name>ATP</name>
        <dbReference type="ChEBI" id="CHEBI:30616"/>
    </ligand>
</feature>
<dbReference type="Gene3D" id="1.10.510.10">
    <property type="entry name" value="Transferase(Phosphotransferase) domain 1"/>
    <property type="match status" value="1"/>
</dbReference>
<evidence type="ECO:0000256" key="18">
    <source>
        <dbReference type="PIRNR" id="PIRNR038147"/>
    </source>
</evidence>
<feature type="compositionally biased region" description="Basic and acidic residues" evidence="22">
    <location>
        <begin position="472"/>
        <end position="486"/>
    </location>
</feature>
<keyword evidence="11 18" id="KW-0547">Nucleotide-binding</keyword>
<feature type="compositionally biased region" description="Acidic residues" evidence="22">
    <location>
        <begin position="548"/>
        <end position="564"/>
    </location>
</feature>
<feature type="active site" description="4-aspartylphosphate intermediate" evidence="19">
    <location>
        <position position="391"/>
    </location>
</feature>